<comment type="cofactor">
    <cofactor evidence="1">
        <name>Fe(2+)</name>
        <dbReference type="ChEBI" id="CHEBI:29033"/>
    </cofactor>
</comment>
<dbReference type="GO" id="GO:0016706">
    <property type="term" value="F:2-oxoglutarate-dependent dioxygenase activity"/>
    <property type="evidence" value="ECO:0007669"/>
    <property type="project" value="UniProtKB-ARBA"/>
</dbReference>
<accession>A0A7X0H7L5</accession>
<dbReference type="PANTHER" id="PTHR20883:SF48">
    <property type="entry name" value="ECTOINE DIOXYGENASE"/>
    <property type="match status" value="1"/>
</dbReference>
<proteinExistence type="predicted"/>
<dbReference type="Gene3D" id="2.60.120.620">
    <property type="entry name" value="q2cbj1_9rhob like domain"/>
    <property type="match status" value="1"/>
</dbReference>
<evidence type="ECO:0000256" key="1">
    <source>
        <dbReference type="ARBA" id="ARBA00001954"/>
    </source>
</evidence>
<name>A0A7X0H7L5_9BACT</name>
<dbReference type="EMBL" id="JACHGY010000001">
    <property type="protein sequence ID" value="MBB6430775.1"/>
    <property type="molecule type" value="Genomic_DNA"/>
</dbReference>
<dbReference type="AlphaFoldDB" id="A0A7X0H7L5"/>
<dbReference type="RefSeq" id="WP_221435526.1">
    <property type="nucleotide sequence ID" value="NZ_JACHGY010000001.1"/>
</dbReference>
<evidence type="ECO:0000313" key="2">
    <source>
        <dbReference type="EMBL" id="MBB6430775.1"/>
    </source>
</evidence>
<dbReference type="Pfam" id="PF05721">
    <property type="entry name" value="PhyH"/>
    <property type="match status" value="1"/>
</dbReference>
<organism evidence="2 3">
    <name type="scientific">Algisphaera agarilytica</name>
    <dbReference type="NCBI Taxonomy" id="1385975"/>
    <lineage>
        <taxon>Bacteria</taxon>
        <taxon>Pseudomonadati</taxon>
        <taxon>Planctomycetota</taxon>
        <taxon>Phycisphaerae</taxon>
        <taxon>Phycisphaerales</taxon>
        <taxon>Phycisphaeraceae</taxon>
        <taxon>Algisphaera</taxon>
    </lineage>
</organism>
<comment type="caution">
    <text evidence="2">The sequence shown here is derived from an EMBL/GenBank/DDBJ whole genome shotgun (WGS) entry which is preliminary data.</text>
</comment>
<dbReference type="InterPro" id="IPR008775">
    <property type="entry name" value="Phytyl_CoA_dOase-like"/>
</dbReference>
<dbReference type="SUPFAM" id="SSF51197">
    <property type="entry name" value="Clavaminate synthase-like"/>
    <property type="match status" value="1"/>
</dbReference>
<dbReference type="Proteomes" id="UP000541810">
    <property type="component" value="Unassembled WGS sequence"/>
</dbReference>
<keyword evidence="3" id="KW-1185">Reference proteome</keyword>
<reference evidence="2 3" key="1">
    <citation type="submission" date="2020-08" db="EMBL/GenBank/DDBJ databases">
        <title>Genomic Encyclopedia of Type Strains, Phase IV (KMG-IV): sequencing the most valuable type-strain genomes for metagenomic binning, comparative biology and taxonomic classification.</title>
        <authorList>
            <person name="Goeker M."/>
        </authorList>
    </citation>
    <scope>NUCLEOTIDE SEQUENCE [LARGE SCALE GENOMIC DNA]</scope>
    <source>
        <strain evidence="2 3">DSM 103725</strain>
    </source>
</reference>
<dbReference type="PANTHER" id="PTHR20883">
    <property type="entry name" value="PHYTANOYL-COA DIOXYGENASE DOMAIN CONTAINING 1"/>
    <property type="match status" value="1"/>
</dbReference>
<protein>
    <submittedName>
        <fullName evidence="2">Uncharacterized protein</fullName>
    </submittedName>
</protein>
<evidence type="ECO:0000313" key="3">
    <source>
        <dbReference type="Proteomes" id="UP000541810"/>
    </source>
</evidence>
<sequence>MPTTTEPAYEQLMASRDLSFAPSDPSQAQTLSPAQVEQYNRDGYLMPFSIYNELEAQANRAYFDYLLAAMRVHNDGRDTYAINGYHTRCEGIYDMATHPAILDIVQDLIGPNIVAWGTHFFCKVPHDPKAVPWHQDASYWPFEKSRTVTVWLAIDDADEENAAMKVIPRTHTLGKLEWQDTAGPAVLNQEIQDIEQYGDPVSINLKAGQIELHADMIAHGSTPNPSARRRCGLTIRYCAPDTFNFHPTWRDNAILCRGEDTTGVGQWNYQPRPAGNDLSIANKPKAIGDN</sequence>
<dbReference type="GO" id="GO:0005506">
    <property type="term" value="F:iron ion binding"/>
    <property type="evidence" value="ECO:0007669"/>
    <property type="project" value="UniProtKB-ARBA"/>
</dbReference>
<gene>
    <name evidence="2" type="ORF">HNQ40_002581</name>
</gene>